<comment type="caution">
    <text evidence="9">The sequence shown here is derived from an EMBL/GenBank/DDBJ whole genome shotgun (WGS) entry which is preliminary data.</text>
</comment>
<keyword evidence="4 5" id="KW-0862">Zinc</keyword>
<evidence type="ECO:0000256" key="4">
    <source>
        <dbReference type="ARBA" id="ARBA00022833"/>
    </source>
</evidence>
<dbReference type="GO" id="GO:0000209">
    <property type="term" value="P:protein polyubiquitination"/>
    <property type="evidence" value="ECO:0007669"/>
    <property type="project" value="InterPro"/>
</dbReference>
<dbReference type="PROSITE" id="PS50103">
    <property type="entry name" value="ZF_C3H1"/>
    <property type="match status" value="3"/>
</dbReference>
<dbReference type="Gene3D" id="3.30.40.10">
    <property type="entry name" value="Zinc/RING finger domain, C3HC4 (zinc finger)"/>
    <property type="match status" value="1"/>
</dbReference>
<dbReference type="PROSITE" id="PS00518">
    <property type="entry name" value="ZF_RING_1"/>
    <property type="match status" value="1"/>
</dbReference>
<evidence type="ECO:0000256" key="6">
    <source>
        <dbReference type="SAM" id="MobiDB-lite"/>
    </source>
</evidence>
<dbReference type="PROSITE" id="PS50089">
    <property type="entry name" value="ZF_RING_2"/>
    <property type="match status" value="1"/>
</dbReference>
<dbReference type="InterPro" id="IPR000571">
    <property type="entry name" value="Znf_CCCH"/>
</dbReference>
<feature type="region of interest" description="Disordered" evidence="6">
    <location>
        <begin position="326"/>
        <end position="405"/>
    </location>
</feature>
<sequence>MDRPSTSKSRGICKYYTTPRGCFSGKNCKFLHADPEVDKGVSARLTSYDQSKTCRYYARGYCKRAEKCWFLHTLPRNQVGGTLDIHDVVDPIDELCSICFEKPSLYGLLAGCSHVFCITCIKRWRDPVAKSLDMVDSGVHKKCPMCRSPSSFITPSSLFYTNEDPRKSETIKNYKESMARVPCKYFLHSRTKNKAKPICPFGKDCFYQHLNDDGTPYLFRDGVEASMRRLRQPLFSHINLFADIFESVRRDEDGNYDWINRLLEEPNLAQLQDTLQAVRDSLQEIDRANESGEERSRRNWTDSTQNNIVVNASVLPGVEAWNLDGERPSTSVRQPVPISVTSGSLWPALDTTRSNGGGDVHNDGDDSDHSSLPALQDVEDTDSDDAWSTTDGDSGENTPPQDDLSDLRRAALSLALTMSSRNDHSGHQILESVLNDQPPQPISDENAGLPALELTADEGDEACESEDTWPRPPFVTDGRGRVIGASDGNNGSASVEVTRIDGGRSNGEEVGEDLPRTILGRFMNVFF</sequence>
<dbReference type="InterPro" id="IPR036855">
    <property type="entry name" value="Znf_CCCH_sf"/>
</dbReference>
<dbReference type="InterPro" id="IPR001841">
    <property type="entry name" value="Znf_RING"/>
</dbReference>
<dbReference type="SUPFAM" id="SSF90229">
    <property type="entry name" value="CCCH zinc finger"/>
    <property type="match status" value="2"/>
</dbReference>
<evidence type="ECO:0008006" key="11">
    <source>
        <dbReference type="Google" id="ProtNLM"/>
    </source>
</evidence>
<feature type="domain" description="RING-type" evidence="7">
    <location>
        <begin position="96"/>
        <end position="147"/>
    </location>
</feature>
<feature type="zinc finger region" description="C3H1-type" evidence="5">
    <location>
        <begin position="7"/>
        <end position="35"/>
    </location>
</feature>
<evidence type="ECO:0000256" key="5">
    <source>
        <dbReference type="PROSITE-ProRule" id="PRU00723"/>
    </source>
</evidence>
<dbReference type="GO" id="GO:0061630">
    <property type="term" value="F:ubiquitin protein ligase activity"/>
    <property type="evidence" value="ECO:0007669"/>
    <property type="project" value="InterPro"/>
</dbReference>
<dbReference type="InterPro" id="IPR018957">
    <property type="entry name" value="Znf_C3HC4_RING-type"/>
</dbReference>
<feature type="compositionally biased region" description="Polar residues" evidence="6">
    <location>
        <begin position="328"/>
        <end position="344"/>
    </location>
</feature>
<dbReference type="RefSeq" id="XP_043010347.1">
    <property type="nucleotide sequence ID" value="XM_043152261.1"/>
</dbReference>
<dbReference type="SMART" id="SM00356">
    <property type="entry name" value="ZnF_C3H1"/>
    <property type="match status" value="3"/>
</dbReference>
<protein>
    <recommendedName>
        <fullName evidence="11">RING-type E3 ubiquitin transferase</fullName>
    </recommendedName>
</protein>
<dbReference type="Pfam" id="PF00097">
    <property type="entry name" value="zf-C3HC4"/>
    <property type="match status" value="1"/>
</dbReference>
<feature type="compositionally biased region" description="Basic and acidic residues" evidence="6">
    <location>
        <begin position="360"/>
        <end position="369"/>
    </location>
</feature>
<dbReference type="SMART" id="SM00184">
    <property type="entry name" value="RING"/>
    <property type="match status" value="1"/>
</dbReference>
<dbReference type="KEGG" id="more:E1B28_007516"/>
<dbReference type="GO" id="GO:0008270">
    <property type="term" value="F:zinc ion binding"/>
    <property type="evidence" value="ECO:0007669"/>
    <property type="project" value="UniProtKB-KW"/>
</dbReference>
<proteinExistence type="predicted"/>
<dbReference type="OrthoDB" id="250836at2759"/>
<dbReference type="Proteomes" id="UP001049176">
    <property type="component" value="Chromosome 4"/>
</dbReference>
<dbReference type="PANTHER" id="PTHR11224">
    <property type="entry name" value="MAKORIN-RELATED"/>
    <property type="match status" value="1"/>
</dbReference>
<gene>
    <name evidence="9" type="ORF">E1B28_007516</name>
</gene>
<evidence type="ECO:0000259" key="7">
    <source>
        <dbReference type="PROSITE" id="PS50089"/>
    </source>
</evidence>
<keyword evidence="1" id="KW-0808">Transferase</keyword>
<keyword evidence="2 5" id="KW-0479">Metal-binding</keyword>
<dbReference type="Gene3D" id="3.30.1370.210">
    <property type="match status" value="1"/>
</dbReference>
<keyword evidence="3 5" id="KW-0863">Zinc-finger</keyword>
<evidence type="ECO:0000259" key="8">
    <source>
        <dbReference type="PROSITE" id="PS50103"/>
    </source>
</evidence>
<feature type="domain" description="C3H1-type" evidence="8">
    <location>
        <begin position="7"/>
        <end position="35"/>
    </location>
</feature>
<feature type="domain" description="C3H1-type" evidence="8">
    <location>
        <begin position="48"/>
        <end position="75"/>
    </location>
</feature>
<dbReference type="AlphaFoldDB" id="A0A9P7S2I3"/>
<dbReference type="EMBL" id="CM032184">
    <property type="protein sequence ID" value="KAG7093877.1"/>
    <property type="molecule type" value="Genomic_DNA"/>
</dbReference>
<feature type="zinc finger region" description="C3H1-type" evidence="5">
    <location>
        <begin position="177"/>
        <end position="212"/>
    </location>
</feature>
<evidence type="ECO:0000313" key="10">
    <source>
        <dbReference type="Proteomes" id="UP001049176"/>
    </source>
</evidence>
<accession>A0A9P7S2I3</accession>
<organism evidence="9 10">
    <name type="scientific">Marasmius oreades</name>
    <name type="common">fairy-ring Marasmius</name>
    <dbReference type="NCBI Taxonomy" id="181124"/>
    <lineage>
        <taxon>Eukaryota</taxon>
        <taxon>Fungi</taxon>
        <taxon>Dikarya</taxon>
        <taxon>Basidiomycota</taxon>
        <taxon>Agaricomycotina</taxon>
        <taxon>Agaricomycetes</taxon>
        <taxon>Agaricomycetidae</taxon>
        <taxon>Agaricales</taxon>
        <taxon>Marasmiineae</taxon>
        <taxon>Marasmiaceae</taxon>
        <taxon>Marasmius</taxon>
    </lineage>
</organism>
<feature type="zinc finger region" description="C3H1-type" evidence="5">
    <location>
        <begin position="48"/>
        <end position="75"/>
    </location>
</feature>
<dbReference type="InterPro" id="IPR045072">
    <property type="entry name" value="MKRN-like"/>
</dbReference>
<evidence type="ECO:0000256" key="3">
    <source>
        <dbReference type="ARBA" id="ARBA00022771"/>
    </source>
</evidence>
<feature type="domain" description="C3H1-type" evidence="8">
    <location>
        <begin position="177"/>
        <end position="212"/>
    </location>
</feature>
<dbReference type="GeneID" id="66076592"/>
<dbReference type="InterPro" id="IPR013083">
    <property type="entry name" value="Znf_RING/FYVE/PHD"/>
</dbReference>
<dbReference type="PANTHER" id="PTHR11224:SF10">
    <property type="entry name" value="IP09428P-RELATED"/>
    <property type="match status" value="1"/>
</dbReference>
<evidence type="ECO:0000256" key="1">
    <source>
        <dbReference type="ARBA" id="ARBA00022679"/>
    </source>
</evidence>
<reference evidence="9" key="1">
    <citation type="journal article" date="2021" name="Genome Biol. Evol.">
        <title>The assembled and annotated genome of the fairy-ring fungus Marasmius oreades.</title>
        <authorList>
            <person name="Hiltunen M."/>
            <person name="Ament-Velasquez S.L."/>
            <person name="Johannesson H."/>
        </authorList>
    </citation>
    <scope>NUCLEOTIDE SEQUENCE</scope>
    <source>
        <strain evidence="9">03SP1</strain>
    </source>
</reference>
<dbReference type="InterPro" id="IPR017907">
    <property type="entry name" value="Znf_RING_CS"/>
</dbReference>
<evidence type="ECO:0000256" key="2">
    <source>
        <dbReference type="ARBA" id="ARBA00022723"/>
    </source>
</evidence>
<dbReference type="SUPFAM" id="SSF57850">
    <property type="entry name" value="RING/U-box"/>
    <property type="match status" value="1"/>
</dbReference>
<name>A0A9P7S2I3_9AGAR</name>
<evidence type="ECO:0000313" key="9">
    <source>
        <dbReference type="EMBL" id="KAG7093877.1"/>
    </source>
</evidence>
<keyword evidence="10" id="KW-1185">Reference proteome</keyword>